<dbReference type="InterPro" id="IPR000515">
    <property type="entry name" value="MetI-like"/>
</dbReference>
<keyword evidence="6" id="KW-0029">Amino-acid transport</keyword>
<dbReference type="Pfam" id="PF00528">
    <property type="entry name" value="BPD_transp_1"/>
    <property type="match status" value="1"/>
</dbReference>
<dbReference type="NCBIfam" id="TIGR01726">
    <property type="entry name" value="HEQRo_perm_3TM"/>
    <property type="match status" value="1"/>
</dbReference>
<dbReference type="AlphaFoldDB" id="A0A1M7ZPP9"/>
<keyword evidence="15" id="KW-1185">Reference proteome</keyword>
<evidence type="ECO:0000256" key="7">
    <source>
        <dbReference type="ARBA" id="ARBA00022989"/>
    </source>
</evidence>
<evidence type="ECO:0000256" key="5">
    <source>
        <dbReference type="ARBA" id="ARBA00022692"/>
    </source>
</evidence>
<evidence type="ECO:0000256" key="3">
    <source>
        <dbReference type="ARBA" id="ARBA00022448"/>
    </source>
</evidence>
<dbReference type="PANTHER" id="PTHR30614">
    <property type="entry name" value="MEMBRANE COMPONENT OF AMINO ACID ABC TRANSPORTER"/>
    <property type="match status" value="1"/>
</dbReference>
<feature type="domain" description="ABC transmembrane type-1" evidence="13">
    <location>
        <begin position="77"/>
        <end position="283"/>
    </location>
</feature>
<keyword evidence="7 12" id="KW-1133">Transmembrane helix</keyword>
<evidence type="ECO:0000256" key="8">
    <source>
        <dbReference type="ARBA" id="ARBA00023136"/>
    </source>
</evidence>
<evidence type="ECO:0000259" key="13">
    <source>
        <dbReference type="PROSITE" id="PS50928"/>
    </source>
</evidence>
<accession>A0A1M7ZPP9</accession>
<name>A0A1M7ZPP9_9HYPH</name>
<comment type="subcellular location">
    <subcellularLocation>
        <location evidence="1">Cell inner membrane</location>
        <topology evidence="1">Multi-pass membrane protein</topology>
    </subcellularLocation>
    <subcellularLocation>
        <location evidence="12">Cell membrane</location>
        <topology evidence="12">Multi-pass membrane protein</topology>
    </subcellularLocation>
</comment>
<protein>
    <recommendedName>
        <fullName evidence="11">Glutamate/aspartate import permease protein GltK</fullName>
    </recommendedName>
</protein>
<evidence type="ECO:0000313" key="15">
    <source>
        <dbReference type="Proteomes" id="UP000186406"/>
    </source>
</evidence>
<keyword evidence="5 12" id="KW-0812">Transmembrane</keyword>
<dbReference type="GO" id="GO:0022857">
    <property type="term" value="F:transmembrane transporter activity"/>
    <property type="evidence" value="ECO:0007669"/>
    <property type="project" value="InterPro"/>
</dbReference>
<keyword evidence="8 12" id="KW-0472">Membrane</keyword>
<evidence type="ECO:0000256" key="11">
    <source>
        <dbReference type="ARBA" id="ARBA00073645"/>
    </source>
</evidence>
<dbReference type="PROSITE" id="PS50928">
    <property type="entry name" value="ABC_TM1"/>
    <property type="match status" value="1"/>
</dbReference>
<evidence type="ECO:0000313" key="14">
    <source>
        <dbReference type="EMBL" id="SHO66884.1"/>
    </source>
</evidence>
<dbReference type="GO" id="GO:0006865">
    <property type="term" value="P:amino acid transport"/>
    <property type="evidence" value="ECO:0007669"/>
    <property type="project" value="UniProtKB-KW"/>
</dbReference>
<reference evidence="14 15" key="1">
    <citation type="submission" date="2016-12" db="EMBL/GenBank/DDBJ databases">
        <authorList>
            <person name="Song W.-J."/>
            <person name="Kurnit D.M."/>
        </authorList>
    </citation>
    <scope>NUCLEOTIDE SEQUENCE [LARGE SCALE GENOMIC DNA]</scope>
    <source>
        <strain evidence="14 15">DSM 19599</strain>
    </source>
</reference>
<keyword evidence="3 12" id="KW-0813">Transport</keyword>
<dbReference type="InterPro" id="IPR010065">
    <property type="entry name" value="AA_ABC_transptr_permease_3TM"/>
</dbReference>
<feature type="transmembrane region" description="Helical" evidence="12">
    <location>
        <begin position="76"/>
        <end position="103"/>
    </location>
</feature>
<dbReference type="OrthoDB" id="9814550at2"/>
<evidence type="ECO:0000256" key="9">
    <source>
        <dbReference type="ARBA" id="ARBA00060298"/>
    </source>
</evidence>
<evidence type="ECO:0000256" key="12">
    <source>
        <dbReference type="RuleBase" id="RU363032"/>
    </source>
</evidence>
<dbReference type="RefSeq" id="WP_084564852.1">
    <property type="nucleotide sequence ID" value="NZ_FRXO01000008.1"/>
</dbReference>
<comment type="function">
    <text evidence="9">Part of the ABC transporter complex GltIJKL involved in glutamate and aspartate uptake. Probably responsible for the translocation of the substrate across the membrane.</text>
</comment>
<evidence type="ECO:0000256" key="6">
    <source>
        <dbReference type="ARBA" id="ARBA00022970"/>
    </source>
</evidence>
<comment type="similarity">
    <text evidence="2">Belongs to the binding-protein-dependent transport system permease family. HisMQ subfamily.</text>
</comment>
<dbReference type="FunFam" id="1.10.3720.10:FF:000006">
    <property type="entry name" value="Glutamate/aspartate ABC transporter, permease protein GltK"/>
    <property type="match status" value="1"/>
</dbReference>
<feature type="transmembrane region" description="Helical" evidence="12">
    <location>
        <begin position="36"/>
        <end position="55"/>
    </location>
</feature>
<organism evidence="14 15">
    <name type="scientific">Pseudoxanthobacter soli DSM 19599</name>
    <dbReference type="NCBI Taxonomy" id="1123029"/>
    <lineage>
        <taxon>Bacteria</taxon>
        <taxon>Pseudomonadati</taxon>
        <taxon>Pseudomonadota</taxon>
        <taxon>Alphaproteobacteria</taxon>
        <taxon>Hyphomicrobiales</taxon>
        <taxon>Segnochrobactraceae</taxon>
        <taxon>Pseudoxanthobacter</taxon>
    </lineage>
</organism>
<dbReference type="CDD" id="cd06261">
    <property type="entry name" value="TM_PBP2"/>
    <property type="match status" value="1"/>
</dbReference>
<dbReference type="EMBL" id="FRXO01000008">
    <property type="protein sequence ID" value="SHO66884.1"/>
    <property type="molecule type" value="Genomic_DNA"/>
</dbReference>
<dbReference type="InterPro" id="IPR035906">
    <property type="entry name" value="MetI-like_sf"/>
</dbReference>
<dbReference type="SUPFAM" id="SSF161098">
    <property type="entry name" value="MetI-like"/>
    <property type="match status" value="1"/>
</dbReference>
<dbReference type="STRING" id="1123029.SAMN02745172_03544"/>
<proteinExistence type="inferred from homology"/>
<dbReference type="Gene3D" id="1.10.3720.10">
    <property type="entry name" value="MetI-like"/>
    <property type="match status" value="1"/>
</dbReference>
<evidence type="ECO:0000256" key="10">
    <source>
        <dbReference type="ARBA" id="ARBA00062718"/>
    </source>
</evidence>
<gene>
    <name evidence="14" type="ORF">SAMN02745172_03544</name>
</gene>
<comment type="subunit">
    <text evidence="10">The complex is composed of two ATP-binding proteins (GltL), two transmembrane proteins (GltJ and GltK) and a solute-binding protein (GltI).</text>
</comment>
<dbReference type="PANTHER" id="PTHR30614:SF0">
    <property type="entry name" value="L-CYSTINE TRANSPORT SYSTEM PERMEASE PROTEIN TCYL"/>
    <property type="match status" value="1"/>
</dbReference>
<dbReference type="InterPro" id="IPR043429">
    <property type="entry name" value="ArtM/GltK/GlnP/TcyL/YhdX-like"/>
</dbReference>
<sequence>MSAIATDADLPAARTRNAMPQHSELVVVPVRSPWRWVTPVLIVLAVAACVHLVAFNPRFQWDVFAHYLFTAQILQGLFLTLWLTAVTMAVGFVLGTALAIMRLSQSATLSRASRLYVWFFRGTPVLVQLIFWYNLAALFPTYVIGIPFGPVFFEGSVNDLITPVTAAILGLGLNEGAYMAEIVRAGIQSVHAEQHDAARALGMRSRLSMRRIILPQAMQFIVPPTGNETIGMLKTTSLVSVIALYDLLYSAQSIYSRTYETIPLLLVACFWYLIATSVLSLIQMRIERHFQRSNRDTAPSAGFLFWKTLR</sequence>
<feature type="transmembrane region" description="Helical" evidence="12">
    <location>
        <begin position="261"/>
        <end position="282"/>
    </location>
</feature>
<dbReference type="GO" id="GO:0043190">
    <property type="term" value="C:ATP-binding cassette (ABC) transporter complex"/>
    <property type="evidence" value="ECO:0007669"/>
    <property type="project" value="InterPro"/>
</dbReference>
<evidence type="ECO:0000256" key="1">
    <source>
        <dbReference type="ARBA" id="ARBA00004429"/>
    </source>
</evidence>
<evidence type="ECO:0000256" key="4">
    <source>
        <dbReference type="ARBA" id="ARBA00022475"/>
    </source>
</evidence>
<keyword evidence="4" id="KW-1003">Cell membrane</keyword>
<evidence type="ECO:0000256" key="2">
    <source>
        <dbReference type="ARBA" id="ARBA00010072"/>
    </source>
</evidence>
<dbReference type="Proteomes" id="UP000186406">
    <property type="component" value="Unassembled WGS sequence"/>
</dbReference>